<dbReference type="InterPro" id="IPR054545">
    <property type="entry name" value="ApeI-like"/>
</dbReference>
<dbReference type="Gene3D" id="3.10.129.10">
    <property type="entry name" value="Hotdog Thioesterase"/>
    <property type="match status" value="1"/>
</dbReference>
<dbReference type="InterPro" id="IPR029069">
    <property type="entry name" value="HotDog_dom_sf"/>
</dbReference>
<proteinExistence type="predicted"/>
<dbReference type="RefSeq" id="WP_341743930.1">
    <property type="nucleotide sequence ID" value="NZ_CP151406.1"/>
</dbReference>
<sequence>MTEHQAFTWQVPVDHPAFAGHFPGRPIVPGVVLLDRAMVCAETWLGRRVGGWQVGNAKFLSPVGPGETLVFTLGSTTGAGVSFSVHAGERLVASGNLTPSP</sequence>
<evidence type="ECO:0000313" key="3">
    <source>
        <dbReference type="Proteomes" id="UP001479520"/>
    </source>
</evidence>
<evidence type="ECO:0000259" key="1">
    <source>
        <dbReference type="Pfam" id="PF22818"/>
    </source>
</evidence>
<accession>A0ABZ2XKM4</accession>
<dbReference type="EMBL" id="CP151406">
    <property type="protein sequence ID" value="WZJ21915.1"/>
    <property type="molecule type" value="Genomic_DNA"/>
</dbReference>
<protein>
    <recommendedName>
        <fullName evidence="1">ApeI dehydratase-like domain-containing protein</fullName>
    </recommendedName>
</protein>
<dbReference type="SUPFAM" id="SSF54637">
    <property type="entry name" value="Thioesterase/thiol ester dehydrase-isomerase"/>
    <property type="match status" value="1"/>
</dbReference>
<name>A0ABZ2XKM4_9RHOO</name>
<reference evidence="2 3" key="1">
    <citation type="submission" date="2024-04" db="EMBL/GenBank/DDBJ databases">
        <title>Dissimilatory iodate-reducing microorganisms contribute to the enrichment of iodine in groundwater.</title>
        <authorList>
            <person name="Jiang Z."/>
        </authorList>
    </citation>
    <scope>NUCLEOTIDE SEQUENCE [LARGE SCALE GENOMIC DNA]</scope>
    <source>
        <strain evidence="2 3">NCP973</strain>
    </source>
</reference>
<keyword evidence="3" id="KW-1185">Reference proteome</keyword>
<dbReference type="Pfam" id="PF22818">
    <property type="entry name" value="ApeI-like"/>
    <property type="match status" value="1"/>
</dbReference>
<feature type="domain" description="ApeI dehydratase-like" evidence="1">
    <location>
        <begin position="6"/>
        <end position="95"/>
    </location>
</feature>
<evidence type="ECO:0000313" key="2">
    <source>
        <dbReference type="EMBL" id="WZJ21915.1"/>
    </source>
</evidence>
<gene>
    <name evidence="2" type="ORF">AADV58_01855</name>
</gene>
<organism evidence="2 3">
    <name type="scientific">Azonexus hydrophilus</name>
    <dbReference type="NCBI Taxonomy" id="418702"/>
    <lineage>
        <taxon>Bacteria</taxon>
        <taxon>Pseudomonadati</taxon>
        <taxon>Pseudomonadota</taxon>
        <taxon>Betaproteobacteria</taxon>
        <taxon>Rhodocyclales</taxon>
        <taxon>Azonexaceae</taxon>
        <taxon>Azonexus</taxon>
    </lineage>
</organism>
<dbReference type="Proteomes" id="UP001479520">
    <property type="component" value="Chromosome"/>
</dbReference>